<feature type="binding site" evidence="13">
    <location>
        <position position="8"/>
    </location>
    <ligand>
        <name>Mg(2+)</name>
        <dbReference type="ChEBI" id="CHEBI:18420"/>
        <label>1</label>
    </ligand>
</feature>
<dbReference type="PANTHER" id="PTHR30194">
    <property type="entry name" value="CROSSOVER JUNCTION ENDODEOXYRIBONUCLEASE RUVC"/>
    <property type="match status" value="1"/>
</dbReference>
<evidence type="ECO:0000256" key="5">
    <source>
        <dbReference type="ARBA" id="ARBA00022759"/>
    </source>
</evidence>
<evidence type="ECO:0000256" key="8">
    <source>
        <dbReference type="ARBA" id="ARBA00022842"/>
    </source>
</evidence>
<dbReference type="SUPFAM" id="SSF53098">
    <property type="entry name" value="Ribonuclease H-like"/>
    <property type="match status" value="1"/>
</dbReference>
<evidence type="ECO:0000256" key="3">
    <source>
        <dbReference type="ARBA" id="ARBA00022722"/>
    </source>
</evidence>
<organism evidence="14 15">
    <name type="scientific">Candidatus Collierbacteria bacterium CG10_big_fil_rev_8_21_14_0_10_44_9</name>
    <dbReference type="NCBI Taxonomy" id="1974535"/>
    <lineage>
        <taxon>Bacteria</taxon>
        <taxon>Candidatus Collieribacteriota</taxon>
    </lineage>
</organism>
<evidence type="ECO:0000256" key="10">
    <source>
        <dbReference type="ARBA" id="ARBA00023172"/>
    </source>
</evidence>
<feature type="binding site" evidence="13">
    <location>
        <position position="68"/>
    </location>
    <ligand>
        <name>Mg(2+)</name>
        <dbReference type="ChEBI" id="CHEBI:18420"/>
        <label>2</label>
    </ligand>
</feature>
<evidence type="ECO:0000256" key="2">
    <source>
        <dbReference type="ARBA" id="ARBA00022490"/>
    </source>
</evidence>
<dbReference type="InterPro" id="IPR002176">
    <property type="entry name" value="X-over_junc_endoDNase_RuvC"/>
</dbReference>
<dbReference type="Pfam" id="PF02075">
    <property type="entry name" value="RuvC"/>
    <property type="match status" value="1"/>
</dbReference>
<comment type="subcellular location">
    <subcellularLocation>
        <location evidence="13">Cytoplasm</location>
    </subcellularLocation>
</comment>
<feature type="active site" evidence="13">
    <location>
        <position position="68"/>
    </location>
</feature>
<dbReference type="HAMAP" id="MF_00034">
    <property type="entry name" value="RuvC"/>
    <property type="match status" value="1"/>
</dbReference>
<comment type="similarity">
    <text evidence="1 13">Belongs to the RuvC family.</text>
</comment>
<keyword evidence="7 13" id="KW-0378">Hydrolase</keyword>
<dbReference type="EC" id="3.1.21.10" evidence="13"/>
<keyword evidence="11 13" id="KW-0234">DNA repair</keyword>
<dbReference type="InterPro" id="IPR020563">
    <property type="entry name" value="X-over_junc_endoDNase_Mg_BS"/>
</dbReference>
<keyword evidence="3 13" id="KW-0540">Nuclease</keyword>
<dbReference type="Proteomes" id="UP000230796">
    <property type="component" value="Unassembled WGS sequence"/>
</dbReference>
<dbReference type="FunFam" id="3.30.420.10:FF:000002">
    <property type="entry name" value="Crossover junction endodeoxyribonuclease RuvC"/>
    <property type="match status" value="1"/>
</dbReference>
<comment type="function">
    <text evidence="13">The RuvA-RuvB-RuvC complex processes Holliday junction (HJ) DNA during genetic recombination and DNA repair. Endonuclease that resolves HJ intermediates. Cleaves cruciform DNA by making single-stranded nicks across the HJ at symmetrical positions within the homologous arms, yielding a 5'-phosphate and a 3'-hydroxyl group; requires a central core of homology in the junction. The consensus cleavage sequence is 5'-(A/T)TT(C/G)-3'. Cleavage occurs on the 3'-side of the TT dinucleotide at the point of strand exchange. HJ branch migration catalyzed by RuvA-RuvB allows RuvC to scan DNA until it finds its consensus sequence, where it cleaves and resolves the cruciform DNA.</text>
</comment>
<feature type="active site" evidence="13">
    <location>
        <position position="8"/>
    </location>
</feature>
<dbReference type="EMBL" id="PFAF01000008">
    <property type="protein sequence ID" value="PIR99217.1"/>
    <property type="molecule type" value="Genomic_DNA"/>
</dbReference>
<evidence type="ECO:0000313" key="14">
    <source>
        <dbReference type="EMBL" id="PIR99217.1"/>
    </source>
</evidence>
<keyword evidence="6 13" id="KW-0227">DNA damage</keyword>
<evidence type="ECO:0000256" key="7">
    <source>
        <dbReference type="ARBA" id="ARBA00022801"/>
    </source>
</evidence>
<dbReference type="GO" id="GO:0000287">
    <property type="term" value="F:magnesium ion binding"/>
    <property type="evidence" value="ECO:0007669"/>
    <property type="project" value="UniProtKB-UniRule"/>
</dbReference>
<reference evidence="15" key="1">
    <citation type="submission" date="2017-09" db="EMBL/GenBank/DDBJ databases">
        <title>Depth-based differentiation of microbial function through sediment-hosted aquifers and enrichment of novel symbionts in the deep terrestrial subsurface.</title>
        <authorList>
            <person name="Probst A.J."/>
            <person name="Ladd B."/>
            <person name="Jarett J.K."/>
            <person name="Geller-Mcgrath D.E."/>
            <person name="Sieber C.M.K."/>
            <person name="Emerson J.B."/>
            <person name="Anantharaman K."/>
            <person name="Thomas B.C."/>
            <person name="Malmstrom R."/>
            <person name="Stieglmeier M."/>
            <person name="Klingl A."/>
            <person name="Woyke T."/>
            <person name="Ryan C.M."/>
            <person name="Banfield J.F."/>
        </authorList>
    </citation>
    <scope>NUCLEOTIDE SEQUENCE [LARGE SCALE GENOMIC DNA]</scope>
</reference>
<protein>
    <recommendedName>
        <fullName evidence="13">Crossover junction endodeoxyribonuclease RuvC</fullName>
        <ecNumber evidence="13">3.1.21.10</ecNumber>
    </recommendedName>
    <alternativeName>
        <fullName evidence="13">Holliday junction nuclease RuvC</fullName>
    </alternativeName>
    <alternativeName>
        <fullName evidence="13">Holliday junction resolvase RuvC</fullName>
    </alternativeName>
</protein>
<evidence type="ECO:0000256" key="11">
    <source>
        <dbReference type="ARBA" id="ARBA00023204"/>
    </source>
</evidence>
<sequence>MTRVLSIDPGTHRIGWGVVDGTSSRCNLVGYGCIEFPKGTEKSQYLLKLQAEIESLIFKYHPNKIGIEALFVQKNLKTVTSVAEARGVILYTFAKHDLVWTELSPNTIKSVVAGAGNAGKNEVQRMVGLLLHIDTKKLLDDTTDALAIALAVQAIKL</sequence>
<dbReference type="GO" id="GO:0006310">
    <property type="term" value="P:DNA recombination"/>
    <property type="evidence" value="ECO:0007669"/>
    <property type="project" value="UniProtKB-UniRule"/>
</dbReference>
<evidence type="ECO:0000256" key="1">
    <source>
        <dbReference type="ARBA" id="ARBA00009518"/>
    </source>
</evidence>
<evidence type="ECO:0000256" key="12">
    <source>
        <dbReference type="ARBA" id="ARBA00029354"/>
    </source>
</evidence>
<dbReference type="GO" id="GO:0003677">
    <property type="term" value="F:DNA binding"/>
    <property type="evidence" value="ECO:0007669"/>
    <property type="project" value="UniProtKB-KW"/>
</dbReference>
<keyword evidence="4 13" id="KW-0479">Metal-binding</keyword>
<dbReference type="PANTHER" id="PTHR30194:SF3">
    <property type="entry name" value="CROSSOVER JUNCTION ENDODEOXYRIBONUCLEASE RUVC"/>
    <property type="match status" value="1"/>
</dbReference>
<keyword evidence="2 13" id="KW-0963">Cytoplasm</keyword>
<keyword evidence="8 13" id="KW-0460">Magnesium</keyword>
<dbReference type="GO" id="GO:0048476">
    <property type="term" value="C:Holliday junction resolvase complex"/>
    <property type="evidence" value="ECO:0007669"/>
    <property type="project" value="UniProtKB-UniRule"/>
</dbReference>
<evidence type="ECO:0000256" key="9">
    <source>
        <dbReference type="ARBA" id="ARBA00023125"/>
    </source>
</evidence>
<name>A0A2H0VJD0_9BACT</name>
<dbReference type="GO" id="GO:0006281">
    <property type="term" value="P:DNA repair"/>
    <property type="evidence" value="ECO:0007669"/>
    <property type="project" value="UniProtKB-UniRule"/>
</dbReference>
<evidence type="ECO:0000313" key="15">
    <source>
        <dbReference type="Proteomes" id="UP000230796"/>
    </source>
</evidence>
<comment type="caution">
    <text evidence="14">The sequence shown here is derived from an EMBL/GenBank/DDBJ whole genome shotgun (WGS) entry which is preliminary data.</text>
</comment>
<dbReference type="InterPro" id="IPR036397">
    <property type="entry name" value="RNaseH_sf"/>
</dbReference>
<keyword evidence="5 13" id="KW-0255">Endonuclease</keyword>
<evidence type="ECO:0000256" key="4">
    <source>
        <dbReference type="ARBA" id="ARBA00022723"/>
    </source>
</evidence>
<feature type="active site" evidence="13">
    <location>
        <position position="141"/>
    </location>
</feature>
<comment type="subunit">
    <text evidence="13">Homodimer which binds Holliday junction (HJ) DNA. The HJ becomes 2-fold symmetrical on binding to RuvC with unstacked arms; it has a different conformation from HJ DNA in complex with RuvA. In the full resolvosome a probable DNA-RuvA(4)-RuvB(12)-RuvC(2) complex forms which resolves the HJ.</text>
</comment>
<evidence type="ECO:0000256" key="6">
    <source>
        <dbReference type="ARBA" id="ARBA00022763"/>
    </source>
</evidence>
<dbReference type="PROSITE" id="PS01321">
    <property type="entry name" value="RUVC"/>
    <property type="match status" value="1"/>
</dbReference>
<proteinExistence type="inferred from homology"/>
<dbReference type="InterPro" id="IPR012337">
    <property type="entry name" value="RNaseH-like_sf"/>
</dbReference>
<dbReference type="Gene3D" id="3.30.420.10">
    <property type="entry name" value="Ribonuclease H-like superfamily/Ribonuclease H"/>
    <property type="match status" value="1"/>
</dbReference>
<evidence type="ECO:0000256" key="13">
    <source>
        <dbReference type="HAMAP-Rule" id="MF_00034"/>
    </source>
</evidence>
<comment type="cofactor">
    <cofactor evidence="13">
        <name>Mg(2+)</name>
        <dbReference type="ChEBI" id="CHEBI:18420"/>
    </cofactor>
    <text evidence="13">Binds 2 Mg(2+) ion per subunit.</text>
</comment>
<dbReference type="GO" id="GO:0008821">
    <property type="term" value="F:crossover junction DNA endonuclease activity"/>
    <property type="evidence" value="ECO:0007669"/>
    <property type="project" value="UniProtKB-UniRule"/>
</dbReference>
<gene>
    <name evidence="13" type="primary">ruvC</name>
    <name evidence="14" type="ORF">COT87_00580</name>
</gene>
<dbReference type="PRINTS" id="PR00696">
    <property type="entry name" value="RSOLVASERUVC"/>
</dbReference>
<feature type="binding site" evidence="13">
    <location>
        <position position="141"/>
    </location>
    <ligand>
        <name>Mg(2+)</name>
        <dbReference type="ChEBI" id="CHEBI:18420"/>
        <label>1</label>
    </ligand>
</feature>
<dbReference type="GO" id="GO:0005737">
    <property type="term" value="C:cytoplasm"/>
    <property type="evidence" value="ECO:0007669"/>
    <property type="project" value="UniProtKB-SubCell"/>
</dbReference>
<keyword evidence="9 13" id="KW-0238">DNA-binding</keyword>
<keyword evidence="10 13" id="KW-0233">DNA recombination</keyword>
<dbReference type="AlphaFoldDB" id="A0A2H0VJD0"/>
<dbReference type="CDD" id="cd16962">
    <property type="entry name" value="RuvC"/>
    <property type="match status" value="1"/>
</dbReference>
<accession>A0A2H0VJD0</accession>
<comment type="catalytic activity">
    <reaction evidence="12 13">
        <text>Endonucleolytic cleavage at a junction such as a reciprocal single-stranded crossover between two homologous DNA duplexes (Holliday junction).</text>
        <dbReference type="EC" id="3.1.21.10"/>
    </reaction>
</comment>